<evidence type="ECO:0000313" key="1">
    <source>
        <dbReference type="EMBL" id="ALP40619.1"/>
    </source>
</evidence>
<dbReference type="GO" id="GO:0003677">
    <property type="term" value="F:DNA binding"/>
    <property type="evidence" value="ECO:0007669"/>
    <property type="project" value="InterPro"/>
</dbReference>
<organism evidence="1 2">
    <name type="scientific">Aeromonas schubertii</name>
    <dbReference type="NCBI Taxonomy" id="652"/>
    <lineage>
        <taxon>Bacteria</taxon>
        <taxon>Pseudomonadati</taxon>
        <taxon>Pseudomonadota</taxon>
        <taxon>Gammaproteobacteria</taxon>
        <taxon>Aeromonadales</taxon>
        <taxon>Aeromonadaceae</taxon>
        <taxon>Aeromonas</taxon>
    </lineage>
</organism>
<name>A0A0S2SFX4_9GAMM</name>
<proteinExistence type="predicted"/>
<accession>A0A0S2SFX4</accession>
<dbReference type="AlphaFoldDB" id="A0A0S2SFX4"/>
<dbReference type="RefSeq" id="WP_060587432.1">
    <property type="nucleotide sequence ID" value="NZ_CP013067.1"/>
</dbReference>
<dbReference type="Pfam" id="PF05944">
    <property type="entry name" value="Phage_term_smal"/>
    <property type="match status" value="1"/>
</dbReference>
<dbReference type="KEGG" id="asr:WL1483_1200"/>
<protein>
    <submittedName>
        <fullName evidence="1">Terminase</fullName>
    </submittedName>
</protein>
<dbReference type="PATRIC" id="fig|652.5.peg.3780"/>
<gene>
    <name evidence="1" type="ORF">WL1483_1200</name>
</gene>
<dbReference type="GO" id="GO:0004519">
    <property type="term" value="F:endonuclease activity"/>
    <property type="evidence" value="ECO:0007669"/>
    <property type="project" value="InterPro"/>
</dbReference>
<evidence type="ECO:0000313" key="2">
    <source>
        <dbReference type="Proteomes" id="UP000058114"/>
    </source>
</evidence>
<reference evidence="1 2" key="2">
    <citation type="journal article" date="2016" name="Genome Announc.">
        <title>Complete Genome Sequence of the Highly Virulent Aeromonas schubertii Strain WL1483, Isolated from Diseased Snakehead Fish (Channa argus) in China.</title>
        <authorList>
            <person name="Liu L."/>
            <person name="Li N."/>
            <person name="Zhang D."/>
            <person name="Fu X."/>
            <person name="Shi C."/>
            <person name="Lin Q."/>
            <person name="Hao G."/>
        </authorList>
    </citation>
    <scope>NUCLEOTIDE SEQUENCE [LARGE SCALE GENOMIC DNA]</scope>
    <source>
        <strain evidence="1 2">WL1483</strain>
    </source>
</reference>
<reference evidence="2" key="1">
    <citation type="submission" date="2015-10" db="EMBL/GenBank/DDBJ databases">
        <title>Complete Genome Sequence of Aeromonas schubertii strain WL1483.</title>
        <authorList>
            <person name="Liu L."/>
        </authorList>
    </citation>
    <scope>NUCLEOTIDE SEQUENCE [LARGE SCALE GENOMIC DNA]</scope>
    <source>
        <strain evidence="2">WL1483</strain>
    </source>
</reference>
<dbReference type="EMBL" id="CP013067">
    <property type="protein sequence ID" value="ALP40619.1"/>
    <property type="molecule type" value="Genomic_DNA"/>
</dbReference>
<dbReference type="Proteomes" id="UP000058114">
    <property type="component" value="Chromosome"/>
</dbReference>
<dbReference type="InterPro" id="IPR010270">
    <property type="entry name" value="Phage_P2_GpM"/>
</dbReference>
<sequence>MALSPGMRHKQQVLAQLGAAQAATTGQATGLVANSLHLQLIALEQDMARLKTLARMSDKVAMKRDELFPKYRPYVDKYLELAALGTVYQNALFQRLIVWAFDIGDLETAINWALLAIEQNQRTPGNIKRDWAHFTADTVLGWAEEQAALGHGVEPWFSRVFDKVRGDWRLNEQATAKWYKLAGCLLLRDKDGVPRPSALADNATLEQADHWLALAEKTHSKIGVGTLRHKIAMRLRALNPE</sequence>